<dbReference type="InterPro" id="IPR009045">
    <property type="entry name" value="Zn_M74/Hedgehog-like"/>
</dbReference>
<dbReference type="STRING" id="572479.Hprae_1441"/>
<proteinExistence type="predicted"/>
<dbReference type="OrthoDB" id="1494639at2"/>
<name>E3DNL8_HALPG</name>
<protein>
    <submittedName>
        <fullName evidence="2">Peptidase M15A</fullName>
    </submittedName>
</protein>
<dbReference type="KEGG" id="hpk:Hprae_1441"/>
<gene>
    <name evidence="2" type="ordered locus">Hprae_1441</name>
</gene>
<dbReference type="Pfam" id="PF08291">
    <property type="entry name" value="Peptidase_M15_3"/>
    <property type="match status" value="1"/>
</dbReference>
<keyword evidence="3" id="KW-1185">Reference proteome</keyword>
<dbReference type="SUPFAM" id="SSF55166">
    <property type="entry name" value="Hedgehog/DD-peptidase"/>
    <property type="match status" value="1"/>
</dbReference>
<dbReference type="RefSeq" id="WP_014553591.1">
    <property type="nucleotide sequence ID" value="NC_017455.1"/>
</dbReference>
<dbReference type="AlphaFoldDB" id="E3DNL8"/>
<evidence type="ECO:0000313" key="3">
    <source>
        <dbReference type="Proteomes" id="UP000006866"/>
    </source>
</evidence>
<reference evidence="2 3" key="2">
    <citation type="journal article" date="2011" name="Stand. Genomic Sci.">
        <title>Complete genome sequence of the extremely halophilic Halanaerobium praevalens type strain (GSL).</title>
        <authorList>
            <person name="Ivanova N."/>
            <person name="Sikorski J."/>
            <person name="Chertkov O."/>
            <person name="Nolan M."/>
            <person name="Lucas S."/>
            <person name="Hammon N."/>
            <person name="Deshpande S."/>
            <person name="Cheng J.F."/>
            <person name="Tapia R."/>
            <person name="Han C."/>
            <person name="Goodwin L."/>
            <person name="Pitluck S."/>
            <person name="Huntemann M."/>
            <person name="Liolios K."/>
            <person name="Pagani I."/>
            <person name="Mavromatis K."/>
            <person name="Ovchinikova G."/>
            <person name="Pati A."/>
            <person name="Chen A."/>
            <person name="Palaniappan K."/>
            <person name="Land M."/>
            <person name="Hauser L."/>
            <person name="Brambilla E.M."/>
            <person name="Kannan K.P."/>
            <person name="Rohde M."/>
            <person name="Tindall B.J."/>
            <person name="Goker M."/>
            <person name="Detter J.C."/>
            <person name="Woyke T."/>
            <person name="Bristow J."/>
            <person name="Eisen J.A."/>
            <person name="Markowitz V."/>
            <person name="Hugenholtz P."/>
            <person name="Kyrpides N.C."/>
            <person name="Klenk H.P."/>
            <person name="Lapidus A."/>
        </authorList>
    </citation>
    <scope>NUCLEOTIDE SEQUENCE [LARGE SCALE GENOMIC DNA]</scope>
    <source>
        <strain evidence="3">ATCC 33744 / DSM 2228 / GSL</strain>
    </source>
</reference>
<dbReference type="HOGENOM" id="CLU_078195_0_0_9"/>
<feature type="domain" description="Peptidase M15A C-terminal" evidence="1">
    <location>
        <begin position="202"/>
        <end position="252"/>
    </location>
</feature>
<dbReference type="PATRIC" id="fig|572479.3.peg.1461"/>
<accession>E3DNL8</accession>
<organism evidence="2 3">
    <name type="scientific">Halanaerobium praevalens (strain ATCC 33744 / DSM 2228 / GSL)</name>
    <dbReference type="NCBI Taxonomy" id="572479"/>
    <lineage>
        <taxon>Bacteria</taxon>
        <taxon>Bacillati</taxon>
        <taxon>Bacillota</taxon>
        <taxon>Clostridia</taxon>
        <taxon>Halanaerobiales</taxon>
        <taxon>Halanaerobiaceae</taxon>
        <taxon>Halanaerobium</taxon>
    </lineage>
</organism>
<evidence type="ECO:0000313" key="2">
    <source>
        <dbReference type="EMBL" id="ADO77568.1"/>
    </source>
</evidence>
<evidence type="ECO:0000259" key="1">
    <source>
        <dbReference type="Pfam" id="PF08291"/>
    </source>
</evidence>
<sequence>MKKLILVITLAAFILINIFSLTTYAFANEKASFSVIYNDLEIPFKIFSVFVLPKEKIKISIAKQDQNSNYRIKLGSKIYQSSTSFSWRAQAESGHYQVRLNKKNNYSKKDEILINVFVLTPYTKKEGEYFKNFRIGNYPQIPAAKKDSYSNPKGFLKIEKSMLDLNLTPHFKLRQFVTNQSQSFPQFIIIKEKLLLKLEYLLEEVNRAGYQADTFGIVSAYRSPYFNKKIGNKTALSRHIYGDAADIYIDNQVNSLMDDLNHDGQSDLKDAKILYNLALAFDQKEKFKALQGGLSCYAANGVRGPFIHIDTRGFHVSW</sequence>
<dbReference type="Gene3D" id="3.30.1380.10">
    <property type="match status" value="1"/>
</dbReference>
<dbReference type="EMBL" id="CP002175">
    <property type="protein sequence ID" value="ADO77568.1"/>
    <property type="molecule type" value="Genomic_DNA"/>
</dbReference>
<dbReference type="Proteomes" id="UP000006866">
    <property type="component" value="Chromosome"/>
</dbReference>
<dbReference type="eggNOG" id="COG3108">
    <property type="taxonomic scope" value="Bacteria"/>
</dbReference>
<dbReference type="InterPro" id="IPR013230">
    <property type="entry name" value="Peptidase_M15A_C"/>
</dbReference>
<reference evidence="3" key="1">
    <citation type="submission" date="2010-10" db="EMBL/GenBank/DDBJ databases">
        <title>The complete genome of Halanaerobium praevalens DSM 2228.</title>
        <authorList>
            <consortium name="US DOE Joint Genome Institute (JGI-PGF)"/>
            <person name="Lucas S."/>
            <person name="Copeland A."/>
            <person name="Lapidus A."/>
            <person name="Glavina del Rio T."/>
            <person name="Dalin E."/>
            <person name="Tice H."/>
            <person name="Bruce D."/>
            <person name="Goodwin L."/>
            <person name="Pitluck S."/>
            <person name="Kyrpides N."/>
            <person name="Mavromatis K."/>
            <person name="Ivanova N."/>
            <person name="Ovchinnikova G."/>
            <person name="Chertkov O."/>
            <person name="Detter J.C."/>
            <person name="Han C."/>
            <person name="Larimer F."/>
            <person name="Land M."/>
            <person name="Hauser L."/>
            <person name="Markowitz V."/>
            <person name="Cheng J.-F."/>
            <person name="Hugenholtz P."/>
            <person name="Woyke T."/>
            <person name="Wu D."/>
            <person name="Tindall B."/>
            <person name="Pomrenke H.G."/>
            <person name="Brambilla E."/>
            <person name="Klenk H.-P."/>
            <person name="Eisen J.A."/>
        </authorList>
    </citation>
    <scope>NUCLEOTIDE SEQUENCE [LARGE SCALE GENOMIC DNA]</scope>
    <source>
        <strain evidence="3">ATCC 33744 / DSM 2228 / GSL</strain>
    </source>
</reference>